<feature type="compositionally biased region" description="Low complexity" evidence="3">
    <location>
        <begin position="56"/>
        <end position="68"/>
    </location>
</feature>
<evidence type="ECO:0000256" key="1">
    <source>
        <dbReference type="ARBA" id="ARBA00008846"/>
    </source>
</evidence>
<dbReference type="GO" id="GO:0005525">
    <property type="term" value="F:GTP binding"/>
    <property type="evidence" value="ECO:0007669"/>
    <property type="project" value="InterPro"/>
</dbReference>
<proteinExistence type="inferred from homology"/>
<sequence length="267" mass="29945">MLAADYDEFEEYRARAYSASSRRPPQPMPDELRPRTTSMPAKPLTSNRQKKLKTASRSSSGYESGISSPVDGRSRRTSDSTKESIHYVLIVGVSGVGKSSLIESFRTICGMEATENDRPIIKVTFNGKREEIIFVEEANVGEVTDLDKFSAILTIYTPNDRQSFLQAYSTMKSVRNEFPQLPIICAANKRDLVRNRVIPERKGKEAAQKFQAKHAEVSALLSLKITDLLTAVVQQCHLSGKRERLNVLDRLFGCKMFKSCENLNLSS</sequence>
<reference evidence="4 5" key="1">
    <citation type="submission" date="2020-08" db="EMBL/GenBank/DDBJ databases">
        <authorList>
            <person name="Hejnol A."/>
        </authorList>
    </citation>
    <scope>NUCLEOTIDE SEQUENCE [LARGE SCALE GENOMIC DNA]</scope>
</reference>
<dbReference type="SMART" id="SM00175">
    <property type="entry name" value="RAB"/>
    <property type="match status" value="1"/>
</dbReference>
<keyword evidence="5" id="KW-1185">Reference proteome</keyword>
<comment type="caution">
    <text evidence="4">The sequence shown here is derived from an EMBL/GenBank/DDBJ whole genome shotgun (WGS) entry which is preliminary data.</text>
</comment>
<name>A0A7I8WAD0_9ANNE</name>
<evidence type="ECO:0000256" key="3">
    <source>
        <dbReference type="SAM" id="MobiDB-lite"/>
    </source>
</evidence>
<organism evidence="4 5">
    <name type="scientific">Dimorphilus gyrociliatus</name>
    <dbReference type="NCBI Taxonomy" id="2664684"/>
    <lineage>
        <taxon>Eukaryota</taxon>
        <taxon>Metazoa</taxon>
        <taxon>Spiralia</taxon>
        <taxon>Lophotrochozoa</taxon>
        <taxon>Annelida</taxon>
        <taxon>Polychaeta</taxon>
        <taxon>Polychaeta incertae sedis</taxon>
        <taxon>Dinophilidae</taxon>
        <taxon>Dimorphilus</taxon>
    </lineage>
</organism>
<dbReference type="SMART" id="SM00173">
    <property type="entry name" value="RAS"/>
    <property type="match status" value="1"/>
</dbReference>
<evidence type="ECO:0000313" key="5">
    <source>
        <dbReference type="Proteomes" id="UP000549394"/>
    </source>
</evidence>
<evidence type="ECO:0000313" key="4">
    <source>
        <dbReference type="EMBL" id="CAD5125102.1"/>
    </source>
</evidence>
<dbReference type="Proteomes" id="UP000549394">
    <property type="component" value="Unassembled WGS sequence"/>
</dbReference>
<evidence type="ECO:0000256" key="2">
    <source>
        <dbReference type="ARBA" id="ARBA00022553"/>
    </source>
</evidence>
<feature type="region of interest" description="Disordered" evidence="3">
    <location>
        <begin position="15"/>
        <end position="79"/>
    </location>
</feature>
<dbReference type="InterPro" id="IPR027417">
    <property type="entry name" value="P-loop_NTPase"/>
</dbReference>
<dbReference type="EMBL" id="CAJFCJ010000024">
    <property type="protein sequence ID" value="CAD5125102.1"/>
    <property type="molecule type" value="Genomic_DNA"/>
</dbReference>
<feature type="compositionally biased region" description="Polar residues" evidence="3">
    <location>
        <begin position="35"/>
        <end position="47"/>
    </location>
</feature>
<dbReference type="PANTHER" id="PTHR45775">
    <property type="entry name" value="RAD, GEM/KIR FAMILY MEMBER 2, ISOFORM C"/>
    <property type="match status" value="1"/>
</dbReference>
<keyword evidence="2" id="KW-0597">Phosphoprotein</keyword>
<dbReference type="PRINTS" id="PR00449">
    <property type="entry name" value="RASTRNSFRMNG"/>
</dbReference>
<accession>A0A7I8WAD0</accession>
<comment type="similarity">
    <text evidence="1">Belongs to the small GTPase superfamily. RGK family.</text>
</comment>
<dbReference type="AlphaFoldDB" id="A0A7I8WAD0"/>
<dbReference type="InterPro" id="IPR051641">
    <property type="entry name" value="RGK_GTP-binding_reg"/>
</dbReference>
<dbReference type="GO" id="GO:0005886">
    <property type="term" value="C:plasma membrane"/>
    <property type="evidence" value="ECO:0007669"/>
    <property type="project" value="TreeGrafter"/>
</dbReference>
<dbReference type="GO" id="GO:0003924">
    <property type="term" value="F:GTPase activity"/>
    <property type="evidence" value="ECO:0007669"/>
    <property type="project" value="InterPro"/>
</dbReference>
<gene>
    <name evidence="4" type="ORF">DGYR_LOCUS12541</name>
</gene>
<dbReference type="PANTHER" id="PTHR45775:SF6">
    <property type="entry name" value="RAD, GEM_KIR FAMILY MEMBER 2, ISOFORM C"/>
    <property type="match status" value="1"/>
</dbReference>
<dbReference type="GO" id="GO:0005246">
    <property type="term" value="F:calcium channel regulator activity"/>
    <property type="evidence" value="ECO:0007669"/>
    <property type="project" value="TreeGrafter"/>
</dbReference>
<dbReference type="Pfam" id="PF00071">
    <property type="entry name" value="Ras"/>
    <property type="match status" value="1"/>
</dbReference>
<dbReference type="Gene3D" id="3.40.50.300">
    <property type="entry name" value="P-loop containing nucleotide triphosphate hydrolases"/>
    <property type="match status" value="1"/>
</dbReference>
<dbReference type="InterPro" id="IPR001806">
    <property type="entry name" value="Small_GTPase"/>
</dbReference>
<protein>
    <submittedName>
        <fullName evidence="4">DgyrCDS13348</fullName>
    </submittedName>
</protein>
<dbReference type="SUPFAM" id="SSF52540">
    <property type="entry name" value="P-loop containing nucleoside triphosphate hydrolases"/>
    <property type="match status" value="1"/>
</dbReference>